<comment type="caution">
    <text evidence="1">The sequence shown here is derived from an EMBL/GenBank/DDBJ whole genome shotgun (WGS) entry which is preliminary data.</text>
</comment>
<evidence type="ECO:0000313" key="1">
    <source>
        <dbReference type="EMBL" id="KAJ9113297.1"/>
    </source>
</evidence>
<protein>
    <submittedName>
        <fullName evidence="1">Uncharacterized protein</fullName>
    </submittedName>
</protein>
<sequence length="316" mass="34583">MATKNRLSLFSFGLASSRGEDDAESLVSAVGPKQVSNINGQLSSPMNLPVSEVAQEQFPASEDSAEPIFERSVQNVQPAPEVTEQPRCSRCNVNRSRSCTHNSSISLLGQFFKNEDCIPPALDASTQILSNKNTNLDDVEMVYSNRRNSLVVGLNAALGRPFAPSRKNSALSIHSQLQFLPLTLDSPVSPPRLNQSRSSLSFYSYADMVNNDETWKSPPGRPGFRQLVSHSMVPTTKKLALTSRVPTMTSLKSAPVRHMSIKDRPQSNLNNYLISPDSSDSEDVLHRKSVSSDNESLVSSTIGDCLRRTTTEINGN</sequence>
<reference evidence="1" key="1">
    <citation type="submission" date="2023-04" db="EMBL/GenBank/DDBJ databases">
        <title>Draft Genome sequencing of Naganishia species isolated from polar environments using Oxford Nanopore Technology.</title>
        <authorList>
            <person name="Leo P."/>
            <person name="Venkateswaran K."/>
        </authorList>
    </citation>
    <scope>NUCLEOTIDE SEQUENCE</scope>
    <source>
        <strain evidence="1">MNA-CCFEE 5261</strain>
    </source>
</reference>
<dbReference type="Proteomes" id="UP001241377">
    <property type="component" value="Unassembled WGS sequence"/>
</dbReference>
<organism evidence="1 2">
    <name type="scientific">Naganishia cerealis</name>
    <dbReference type="NCBI Taxonomy" id="610337"/>
    <lineage>
        <taxon>Eukaryota</taxon>
        <taxon>Fungi</taxon>
        <taxon>Dikarya</taxon>
        <taxon>Basidiomycota</taxon>
        <taxon>Agaricomycotina</taxon>
        <taxon>Tremellomycetes</taxon>
        <taxon>Filobasidiales</taxon>
        <taxon>Filobasidiaceae</taxon>
        <taxon>Naganishia</taxon>
    </lineage>
</organism>
<name>A0ACC2WRY0_9TREE</name>
<gene>
    <name evidence="1" type="ORF">QFC19_000215</name>
</gene>
<dbReference type="EMBL" id="JASBWR010000002">
    <property type="protein sequence ID" value="KAJ9113297.1"/>
    <property type="molecule type" value="Genomic_DNA"/>
</dbReference>
<keyword evidence="2" id="KW-1185">Reference proteome</keyword>
<accession>A0ACC2WRY0</accession>
<proteinExistence type="predicted"/>
<evidence type="ECO:0000313" key="2">
    <source>
        <dbReference type="Proteomes" id="UP001241377"/>
    </source>
</evidence>